<reference evidence="1" key="2">
    <citation type="journal article" date="2015" name="Data Brief">
        <title>Shoot transcriptome of the giant reed, Arundo donax.</title>
        <authorList>
            <person name="Barrero R.A."/>
            <person name="Guerrero F.D."/>
            <person name="Moolhuijzen P."/>
            <person name="Goolsby J.A."/>
            <person name="Tidwell J."/>
            <person name="Bellgard S.E."/>
            <person name="Bellgard M.I."/>
        </authorList>
    </citation>
    <scope>NUCLEOTIDE SEQUENCE</scope>
    <source>
        <tissue evidence="1">Shoot tissue taken approximately 20 cm above the soil surface</tissue>
    </source>
</reference>
<dbReference type="EMBL" id="GBRH01270148">
    <property type="protein sequence ID" value="JAD27747.1"/>
    <property type="molecule type" value="Transcribed_RNA"/>
</dbReference>
<evidence type="ECO:0000313" key="1">
    <source>
        <dbReference type="EMBL" id="JAD27747.1"/>
    </source>
</evidence>
<proteinExistence type="predicted"/>
<protein>
    <submittedName>
        <fullName evidence="1">Uncharacterized protein</fullName>
    </submittedName>
</protein>
<accession>A0A0A8YYQ7</accession>
<organism evidence="1">
    <name type="scientific">Arundo donax</name>
    <name type="common">Giant reed</name>
    <name type="synonym">Donax arundinaceus</name>
    <dbReference type="NCBI Taxonomy" id="35708"/>
    <lineage>
        <taxon>Eukaryota</taxon>
        <taxon>Viridiplantae</taxon>
        <taxon>Streptophyta</taxon>
        <taxon>Embryophyta</taxon>
        <taxon>Tracheophyta</taxon>
        <taxon>Spermatophyta</taxon>
        <taxon>Magnoliopsida</taxon>
        <taxon>Liliopsida</taxon>
        <taxon>Poales</taxon>
        <taxon>Poaceae</taxon>
        <taxon>PACMAD clade</taxon>
        <taxon>Arundinoideae</taxon>
        <taxon>Arundineae</taxon>
        <taxon>Arundo</taxon>
    </lineage>
</organism>
<name>A0A0A8YYQ7_ARUDO</name>
<sequence length="31" mass="3702">MFLNLVRYVLNSRIPVPLLGDYANLRFNFMD</sequence>
<dbReference type="AlphaFoldDB" id="A0A0A8YYQ7"/>
<reference evidence="1" key="1">
    <citation type="submission" date="2014-09" db="EMBL/GenBank/DDBJ databases">
        <authorList>
            <person name="Magalhaes I.L.F."/>
            <person name="Oliveira U."/>
            <person name="Santos F.R."/>
            <person name="Vidigal T.H.D.A."/>
            <person name="Brescovit A.D."/>
            <person name="Santos A.J."/>
        </authorList>
    </citation>
    <scope>NUCLEOTIDE SEQUENCE</scope>
    <source>
        <tissue evidence="1">Shoot tissue taken approximately 20 cm above the soil surface</tissue>
    </source>
</reference>